<dbReference type="RefSeq" id="WP_377150653.1">
    <property type="nucleotide sequence ID" value="NZ_JBHSAF010000002.1"/>
</dbReference>
<comment type="caution">
    <text evidence="3">The sequence shown here is derived from an EMBL/GenBank/DDBJ whole genome shotgun (WGS) entry which is preliminary data.</text>
</comment>
<keyword evidence="4" id="KW-1185">Reference proteome</keyword>
<evidence type="ECO:0000259" key="2">
    <source>
        <dbReference type="PROSITE" id="PS51832"/>
    </source>
</evidence>
<dbReference type="InterPro" id="IPR037522">
    <property type="entry name" value="HD_GYP_dom"/>
</dbReference>
<reference evidence="4" key="1">
    <citation type="journal article" date="2019" name="Int. J. Syst. Evol. Microbiol.">
        <title>The Global Catalogue of Microorganisms (GCM) 10K type strain sequencing project: providing services to taxonomists for standard genome sequencing and annotation.</title>
        <authorList>
            <consortium name="The Broad Institute Genomics Platform"/>
            <consortium name="The Broad Institute Genome Sequencing Center for Infectious Disease"/>
            <person name="Wu L."/>
            <person name="Ma J."/>
        </authorList>
    </citation>
    <scope>NUCLEOTIDE SEQUENCE [LARGE SCALE GENOMIC DNA]</scope>
    <source>
        <strain evidence="4">CCUG 54939</strain>
    </source>
</reference>
<evidence type="ECO:0000313" key="3">
    <source>
        <dbReference type="EMBL" id="MFC3912525.1"/>
    </source>
</evidence>
<name>A0ABV8CK22_9GAMM</name>
<protein>
    <submittedName>
        <fullName evidence="3">HD-GYP domain-containing protein</fullName>
        <ecNumber evidence="3">3.1.4.-</ecNumber>
    </submittedName>
</protein>
<dbReference type="CDD" id="cd00077">
    <property type="entry name" value="HDc"/>
    <property type="match status" value="1"/>
</dbReference>
<dbReference type="PANTHER" id="PTHR43155">
    <property type="entry name" value="CYCLIC DI-GMP PHOSPHODIESTERASE PA4108-RELATED"/>
    <property type="match status" value="1"/>
</dbReference>
<dbReference type="Pfam" id="PF13487">
    <property type="entry name" value="HD_5"/>
    <property type="match status" value="1"/>
</dbReference>
<dbReference type="GO" id="GO:0016787">
    <property type="term" value="F:hydrolase activity"/>
    <property type="evidence" value="ECO:0007669"/>
    <property type="project" value="UniProtKB-KW"/>
</dbReference>
<accession>A0ABV8CK22</accession>
<dbReference type="Pfam" id="PF11871">
    <property type="entry name" value="DUF3391"/>
    <property type="match status" value="1"/>
</dbReference>
<dbReference type="EC" id="3.1.4.-" evidence="3"/>
<dbReference type="InterPro" id="IPR003607">
    <property type="entry name" value="HD/PDEase_dom"/>
</dbReference>
<dbReference type="SMART" id="SM00471">
    <property type="entry name" value="HDc"/>
    <property type="match status" value="1"/>
</dbReference>
<dbReference type="Proteomes" id="UP001595692">
    <property type="component" value="Unassembled WGS sequence"/>
</dbReference>
<dbReference type="Gene3D" id="1.10.3210.10">
    <property type="entry name" value="Hypothetical protein af1432"/>
    <property type="match status" value="1"/>
</dbReference>
<evidence type="ECO:0000256" key="1">
    <source>
        <dbReference type="SAM" id="Coils"/>
    </source>
</evidence>
<dbReference type="SUPFAM" id="SSF109604">
    <property type="entry name" value="HD-domain/PDEase-like"/>
    <property type="match status" value="1"/>
</dbReference>
<sequence length="422" mass="47806">MTGIKISVDRLQVGNYVKLPLSWKDHPFLFSSFLIKTQDEIDLIRRLGLKQVIIFPDKSETGPKPVQEVENAPSVAEESLQSLESELNAEKERRIEQLKQYRRGLQRSEKAFERSLSQLRNLMSKLQTRPLTAMKEAQELVDGIVSQLLSTDEMVLHLMSESAEGESIYYHSLNVSILSMLLAKEASFSEEEMKLIGFSALMHDIGMLRVPTQILRKTEPLTKPELNLLKQHPRYGLELLELTKECPTEVKGVVLRHQERLDGSGYPDGLKEAQLDKLTQLVSVVDEYDELCHPQDQSKARVPHAVLSFMFKNRTKQLNKDYIGLLVKQLGIYPPGSVVQLSNGQIGLVMSVNSKRLLYPSVMLYDPSIPRQEAAIIDLEDVGLSIGKVLAPTRLPPPVFEYLNPRTRISFYFEHSNLSGKA</sequence>
<feature type="domain" description="HD-GYP" evidence="2">
    <location>
        <begin position="148"/>
        <end position="342"/>
    </location>
</feature>
<keyword evidence="3" id="KW-0378">Hydrolase</keyword>
<organism evidence="3 4">
    <name type="scientific">Pseudaeromonas sharmana</name>
    <dbReference type="NCBI Taxonomy" id="328412"/>
    <lineage>
        <taxon>Bacteria</taxon>
        <taxon>Pseudomonadati</taxon>
        <taxon>Pseudomonadota</taxon>
        <taxon>Gammaproteobacteria</taxon>
        <taxon>Aeromonadales</taxon>
        <taxon>Aeromonadaceae</taxon>
        <taxon>Pseudaeromonas</taxon>
    </lineage>
</organism>
<dbReference type="PANTHER" id="PTHR43155:SF2">
    <property type="entry name" value="CYCLIC DI-GMP PHOSPHODIESTERASE PA4108"/>
    <property type="match status" value="1"/>
</dbReference>
<gene>
    <name evidence="3" type="ORF">ACFOSS_03455</name>
</gene>
<keyword evidence="1" id="KW-0175">Coiled coil</keyword>
<evidence type="ECO:0000313" key="4">
    <source>
        <dbReference type="Proteomes" id="UP001595692"/>
    </source>
</evidence>
<dbReference type="InterPro" id="IPR021812">
    <property type="entry name" value="DUF3391"/>
</dbReference>
<feature type="coiled-coil region" evidence="1">
    <location>
        <begin position="80"/>
        <end position="129"/>
    </location>
</feature>
<proteinExistence type="predicted"/>
<dbReference type="PROSITE" id="PS51832">
    <property type="entry name" value="HD_GYP"/>
    <property type="match status" value="1"/>
</dbReference>
<dbReference type="EMBL" id="JBHSAF010000002">
    <property type="protein sequence ID" value="MFC3912525.1"/>
    <property type="molecule type" value="Genomic_DNA"/>
</dbReference>